<dbReference type="GO" id="GO:0005737">
    <property type="term" value="C:cytoplasm"/>
    <property type="evidence" value="ECO:0007669"/>
    <property type="project" value="UniProtKB-ARBA"/>
</dbReference>
<dbReference type="Proteomes" id="UP000823935">
    <property type="component" value="Unassembled WGS sequence"/>
</dbReference>
<organism evidence="5 6">
    <name type="scientific">Candidatus Limivivens intestinipullorum</name>
    <dbReference type="NCBI Taxonomy" id="2840858"/>
    <lineage>
        <taxon>Bacteria</taxon>
        <taxon>Bacillati</taxon>
        <taxon>Bacillota</taxon>
        <taxon>Clostridia</taxon>
        <taxon>Lachnospirales</taxon>
        <taxon>Lachnospiraceae</taxon>
        <taxon>Lachnospiraceae incertae sedis</taxon>
        <taxon>Candidatus Limivivens</taxon>
    </lineage>
</organism>
<dbReference type="AlphaFoldDB" id="A0A9D1JJW2"/>
<dbReference type="PROSITE" id="PS50126">
    <property type="entry name" value="S1"/>
    <property type="match status" value="3"/>
</dbReference>
<reference evidence="5" key="2">
    <citation type="journal article" date="2021" name="PeerJ">
        <title>Extensive microbial diversity within the chicken gut microbiome revealed by metagenomics and culture.</title>
        <authorList>
            <person name="Gilroy R."/>
            <person name="Ravi A."/>
            <person name="Getino M."/>
            <person name="Pursley I."/>
            <person name="Horton D.L."/>
            <person name="Alikhan N.F."/>
            <person name="Baker D."/>
            <person name="Gharbi K."/>
            <person name="Hall N."/>
            <person name="Watson M."/>
            <person name="Adriaenssens E.M."/>
            <person name="Foster-Nyarko E."/>
            <person name="Jarju S."/>
            <person name="Secka A."/>
            <person name="Antonio M."/>
            <person name="Oren A."/>
            <person name="Chaudhuri R.R."/>
            <person name="La Ragione R."/>
            <person name="Hildebrand F."/>
            <person name="Pallen M.J."/>
        </authorList>
    </citation>
    <scope>NUCLEOTIDE SEQUENCE</scope>
    <source>
        <strain evidence="5">CHK190-19873</strain>
    </source>
</reference>
<dbReference type="PRINTS" id="PR00681">
    <property type="entry name" value="RIBOSOMALS1"/>
</dbReference>
<dbReference type="GO" id="GO:0005840">
    <property type="term" value="C:ribosome"/>
    <property type="evidence" value="ECO:0007669"/>
    <property type="project" value="UniProtKB-KW"/>
</dbReference>
<keyword evidence="2" id="KW-0689">Ribosomal protein</keyword>
<protein>
    <submittedName>
        <fullName evidence="5">S1 RNA-binding domain-containing protein</fullName>
    </submittedName>
</protein>
<evidence type="ECO:0000256" key="1">
    <source>
        <dbReference type="ARBA" id="ARBA00006767"/>
    </source>
</evidence>
<dbReference type="PANTHER" id="PTHR10724:SF7">
    <property type="entry name" value="SMALL RIBOSOMAL SUBUNIT PROTEIN BS1C"/>
    <property type="match status" value="1"/>
</dbReference>
<evidence type="ECO:0000256" key="3">
    <source>
        <dbReference type="ARBA" id="ARBA00023274"/>
    </source>
</evidence>
<reference evidence="5" key="1">
    <citation type="submission" date="2020-10" db="EMBL/GenBank/DDBJ databases">
        <authorList>
            <person name="Gilroy R."/>
        </authorList>
    </citation>
    <scope>NUCLEOTIDE SEQUENCE</scope>
    <source>
        <strain evidence="5">CHK190-19873</strain>
    </source>
</reference>
<accession>A0A9D1JJW2</accession>
<feature type="domain" description="S1 motif" evidence="4">
    <location>
        <begin position="116"/>
        <end position="182"/>
    </location>
</feature>
<dbReference type="EMBL" id="DVIQ01000029">
    <property type="protein sequence ID" value="HIS31113.1"/>
    <property type="molecule type" value="Genomic_DNA"/>
</dbReference>
<dbReference type="InterPro" id="IPR012340">
    <property type="entry name" value="NA-bd_OB-fold"/>
</dbReference>
<sequence>MTDELEKSLETMDDYADELEASFKKIREGDILTGTVIGVSETEITLDLKYYTDGIIKLEDYTSDPSFNPKEDIHVGDEITATVIRRDDGEGHILLSAREANEVLAWDKLKKYLEEKTVLTVKVGGVVKSGVVAYVEGIRGFIPASKLSLHYVENLEEWLGREIQVQVITADEENKRLVLSAREILREKEDEERKARISNVEVGLVTEGTVESVQSYGAFIDLGGGLSGLVHVSQISDKRVKNPASVLKVGDKVKVKVIAVKDGKLSLSMKALQDVAAEEIQEETYDLPQSDGLTTSLGSLFAKLKLK</sequence>
<evidence type="ECO:0000313" key="5">
    <source>
        <dbReference type="EMBL" id="HIS31113.1"/>
    </source>
</evidence>
<dbReference type="Pfam" id="PF00575">
    <property type="entry name" value="S1"/>
    <property type="match status" value="3"/>
</dbReference>
<dbReference type="SUPFAM" id="SSF50249">
    <property type="entry name" value="Nucleic acid-binding proteins"/>
    <property type="match status" value="3"/>
</dbReference>
<evidence type="ECO:0000313" key="6">
    <source>
        <dbReference type="Proteomes" id="UP000823935"/>
    </source>
</evidence>
<dbReference type="FunFam" id="2.40.50.140:FF:000051">
    <property type="entry name" value="RNA-binding transcriptional accessory protein"/>
    <property type="match status" value="1"/>
</dbReference>
<dbReference type="InterPro" id="IPR035104">
    <property type="entry name" value="Ribosomal_protein_S1-like"/>
</dbReference>
<dbReference type="GO" id="GO:0006412">
    <property type="term" value="P:translation"/>
    <property type="evidence" value="ECO:0007669"/>
    <property type="project" value="TreeGrafter"/>
</dbReference>
<dbReference type="CDD" id="cd05687">
    <property type="entry name" value="S1_RPS1_repeat_ec1_hs1"/>
    <property type="match status" value="1"/>
</dbReference>
<dbReference type="GO" id="GO:0003735">
    <property type="term" value="F:structural constituent of ribosome"/>
    <property type="evidence" value="ECO:0007669"/>
    <property type="project" value="TreeGrafter"/>
</dbReference>
<keyword evidence="3" id="KW-0687">Ribonucleoprotein</keyword>
<dbReference type="SMART" id="SM00316">
    <property type="entry name" value="S1"/>
    <property type="match status" value="3"/>
</dbReference>
<comment type="caution">
    <text evidence="5">The sequence shown here is derived from an EMBL/GenBank/DDBJ whole genome shotgun (WGS) entry which is preliminary data.</text>
</comment>
<evidence type="ECO:0000259" key="4">
    <source>
        <dbReference type="PROSITE" id="PS50126"/>
    </source>
</evidence>
<dbReference type="PANTHER" id="PTHR10724">
    <property type="entry name" value="30S RIBOSOMAL PROTEIN S1"/>
    <property type="match status" value="1"/>
</dbReference>
<comment type="similarity">
    <text evidence="1">Belongs to the bacterial ribosomal protein bS1 family.</text>
</comment>
<dbReference type="InterPro" id="IPR050437">
    <property type="entry name" value="Ribos_protein_bS1-like"/>
</dbReference>
<feature type="domain" description="S1 motif" evidence="4">
    <location>
        <begin position="29"/>
        <end position="98"/>
    </location>
</feature>
<dbReference type="CDD" id="cd04465">
    <property type="entry name" value="S1_RPS1_repeat_ec2_hs2"/>
    <property type="match status" value="1"/>
</dbReference>
<feature type="domain" description="S1 motif" evidence="4">
    <location>
        <begin position="203"/>
        <end position="270"/>
    </location>
</feature>
<dbReference type="GO" id="GO:0003729">
    <property type="term" value="F:mRNA binding"/>
    <property type="evidence" value="ECO:0007669"/>
    <property type="project" value="TreeGrafter"/>
</dbReference>
<gene>
    <name evidence="5" type="ORF">IAB44_06150</name>
</gene>
<evidence type="ECO:0000256" key="2">
    <source>
        <dbReference type="ARBA" id="ARBA00022980"/>
    </source>
</evidence>
<name>A0A9D1JJW2_9FIRM</name>
<dbReference type="InterPro" id="IPR003029">
    <property type="entry name" value="S1_domain"/>
</dbReference>
<proteinExistence type="inferred from homology"/>
<dbReference type="Gene3D" id="2.40.50.140">
    <property type="entry name" value="Nucleic acid-binding proteins"/>
    <property type="match status" value="3"/>
</dbReference>
<dbReference type="GO" id="GO:1990904">
    <property type="term" value="C:ribonucleoprotein complex"/>
    <property type="evidence" value="ECO:0007669"/>
    <property type="project" value="UniProtKB-KW"/>
</dbReference>